<evidence type="ECO:0000259" key="1">
    <source>
        <dbReference type="Pfam" id="PF12680"/>
    </source>
</evidence>
<feature type="domain" description="SnoaL-like" evidence="1">
    <location>
        <begin position="7"/>
        <end position="107"/>
    </location>
</feature>
<proteinExistence type="predicted"/>
<organism evidence="2 3">
    <name type="scientific">Candidatus Burkholderia verschuerenii</name>
    <dbReference type="NCBI Taxonomy" id="242163"/>
    <lineage>
        <taxon>Bacteria</taxon>
        <taxon>Pseudomonadati</taxon>
        <taxon>Pseudomonadota</taxon>
        <taxon>Betaproteobacteria</taxon>
        <taxon>Burkholderiales</taxon>
        <taxon>Burkholderiaceae</taxon>
        <taxon>Burkholderia</taxon>
    </lineage>
</organism>
<keyword evidence="2" id="KW-0413">Isomerase</keyword>
<accession>A0A0L0M7K6</accession>
<dbReference type="PATRIC" id="fig|242163.4.peg.2371"/>
<dbReference type="SUPFAM" id="SSF54427">
    <property type="entry name" value="NTF2-like"/>
    <property type="match status" value="1"/>
</dbReference>
<dbReference type="Pfam" id="PF12680">
    <property type="entry name" value="SnoaL_2"/>
    <property type="match status" value="1"/>
</dbReference>
<dbReference type="InterPro" id="IPR032710">
    <property type="entry name" value="NTF2-like_dom_sf"/>
</dbReference>
<dbReference type="InterPro" id="IPR037401">
    <property type="entry name" value="SnoaL-like"/>
</dbReference>
<dbReference type="OrthoDB" id="391735at2"/>
<dbReference type="GO" id="GO:0016853">
    <property type="term" value="F:isomerase activity"/>
    <property type="evidence" value="ECO:0007669"/>
    <property type="project" value="UniProtKB-KW"/>
</dbReference>
<keyword evidence="3" id="KW-1185">Reference proteome</keyword>
<gene>
    <name evidence="2" type="ORF">BVER_05172</name>
</gene>
<dbReference type="Gene3D" id="3.10.450.50">
    <property type="match status" value="1"/>
</dbReference>
<name>A0A0L0M7K6_9BURK</name>
<dbReference type="Proteomes" id="UP000036959">
    <property type="component" value="Unassembled WGS sequence"/>
</dbReference>
<evidence type="ECO:0000313" key="2">
    <source>
        <dbReference type="EMBL" id="KND58368.1"/>
    </source>
</evidence>
<protein>
    <submittedName>
        <fullName evidence="2">Ketosteroid isomerase-related protein</fullName>
    </submittedName>
</protein>
<dbReference type="AlphaFoldDB" id="A0A0L0M7K6"/>
<comment type="caution">
    <text evidence="2">The sequence shown here is derived from an EMBL/GenBank/DDBJ whole genome shotgun (WGS) entry which is preliminary data.</text>
</comment>
<evidence type="ECO:0000313" key="3">
    <source>
        <dbReference type="Proteomes" id="UP000036959"/>
    </source>
</evidence>
<reference evidence="3" key="1">
    <citation type="submission" date="2015-06" db="EMBL/GenBank/DDBJ databases">
        <title>Comparative genomics of Burkholderia leaf nodule symbionts.</title>
        <authorList>
            <person name="Carlier A."/>
            <person name="Eberl L."/>
            <person name="Pinto-Carbo M."/>
        </authorList>
    </citation>
    <scope>NUCLEOTIDE SEQUENCE [LARGE SCALE GENOMIC DNA]</scope>
    <source>
        <strain evidence="3">UZHbot4</strain>
    </source>
</reference>
<dbReference type="EMBL" id="LFJJ01000185">
    <property type="protein sequence ID" value="KND58368.1"/>
    <property type="molecule type" value="Genomic_DNA"/>
</dbReference>
<sequence length="156" mass="17823">MQNAELIENFYTAFQSLDAEAMSACHAPDVRFEDPAFGPLHGREVSDMWRMLLARADDFTLAVSDIKSIGQSASAHATARYTYSATGRFVVNEIQTRFAIRDGLIVEQTDSFDLWRWSRQALGIKGWLFGWSPKMREEIQTQARRALKRYQNKAPT</sequence>